<reference evidence="1" key="1">
    <citation type="submission" date="2018-02" db="EMBL/GenBank/DDBJ databases">
        <title>Rhizophora mucronata_Transcriptome.</title>
        <authorList>
            <person name="Meera S.P."/>
            <person name="Sreeshan A."/>
            <person name="Augustine A."/>
        </authorList>
    </citation>
    <scope>NUCLEOTIDE SEQUENCE</scope>
    <source>
        <tissue evidence="1">Leaf</tissue>
    </source>
</reference>
<name>A0A2P2QKZ2_RHIMU</name>
<proteinExistence type="predicted"/>
<organism evidence="1">
    <name type="scientific">Rhizophora mucronata</name>
    <name type="common">Asiatic mangrove</name>
    <dbReference type="NCBI Taxonomy" id="61149"/>
    <lineage>
        <taxon>Eukaryota</taxon>
        <taxon>Viridiplantae</taxon>
        <taxon>Streptophyta</taxon>
        <taxon>Embryophyta</taxon>
        <taxon>Tracheophyta</taxon>
        <taxon>Spermatophyta</taxon>
        <taxon>Magnoliopsida</taxon>
        <taxon>eudicotyledons</taxon>
        <taxon>Gunneridae</taxon>
        <taxon>Pentapetalae</taxon>
        <taxon>rosids</taxon>
        <taxon>fabids</taxon>
        <taxon>Malpighiales</taxon>
        <taxon>Rhizophoraceae</taxon>
        <taxon>Rhizophora</taxon>
    </lineage>
</organism>
<dbReference type="EMBL" id="GGEC01087172">
    <property type="protein sequence ID" value="MBX67656.1"/>
    <property type="molecule type" value="Transcribed_RNA"/>
</dbReference>
<evidence type="ECO:0000313" key="1">
    <source>
        <dbReference type="EMBL" id="MBX67656.1"/>
    </source>
</evidence>
<sequence length="38" mass="4304">MEWTSVDVPSRACLFMHDNGCYRTLAPLAIQHLTSLIL</sequence>
<dbReference type="AlphaFoldDB" id="A0A2P2QKZ2"/>
<accession>A0A2P2QKZ2</accession>
<protein>
    <submittedName>
        <fullName evidence="1">Uncharacterized protein</fullName>
    </submittedName>
</protein>